<feature type="non-terminal residue" evidence="1">
    <location>
        <position position="1"/>
    </location>
</feature>
<dbReference type="PANTHER" id="PTHR22901">
    <property type="entry name" value="SIALATE O-ACETYLESTERASE"/>
    <property type="match status" value="1"/>
</dbReference>
<comment type="caution">
    <text evidence="1">The sequence shown here is derived from an EMBL/GenBank/DDBJ whole genome shotgun (WGS) entry which is preliminary data.</text>
</comment>
<dbReference type="GO" id="GO:0005975">
    <property type="term" value="P:carbohydrate metabolic process"/>
    <property type="evidence" value="ECO:0007669"/>
    <property type="project" value="TreeGrafter"/>
</dbReference>
<sequence length="173" mass="18975">YGNSRNINSALLQEAQMKALQTIPNSGMIPTIDVGDEFCIHPPQKNVVGLRLANLALTKTYGLHKFPSTGPMMTKVEYSKNKAIVTLDNAPSGLAPGSCELEGFEIAGADKKFYPAKARIAGRTRNVEVWSDQVAQPVAVRYAFRNYVGNITLRNTLGIAAFPFRTDTWDDVK</sequence>
<dbReference type="Gene3D" id="3.40.50.1110">
    <property type="entry name" value="SGNH hydrolase"/>
    <property type="match status" value="1"/>
</dbReference>
<evidence type="ECO:0000313" key="2">
    <source>
        <dbReference type="Proteomes" id="UP000435985"/>
    </source>
</evidence>
<dbReference type="InterPro" id="IPR036514">
    <property type="entry name" value="SGNH_hydro_sf"/>
</dbReference>
<gene>
    <name evidence="1" type="ORF">F3B98_28250</name>
</gene>
<organism evidence="1 2">
    <name type="scientific">Bacteroides ovatus</name>
    <dbReference type="NCBI Taxonomy" id="28116"/>
    <lineage>
        <taxon>Bacteria</taxon>
        <taxon>Pseudomonadati</taxon>
        <taxon>Bacteroidota</taxon>
        <taxon>Bacteroidia</taxon>
        <taxon>Bacteroidales</taxon>
        <taxon>Bacteroidaceae</taxon>
        <taxon>Bacteroides</taxon>
    </lineage>
</organism>
<proteinExistence type="predicted"/>
<name>A0A642C5K2_BACOV</name>
<dbReference type="PANTHER" id="PTHR22901:SF0">
    <property type="entry name" value="SIALATE O-ACETYLESTERASE"/>
    <property type="match status" value="1"/>
</dbReference>
<dbReference type="EMBL" id="VWFO01000196">
    <property type="protein sequence ID" value="KAA4659705.1"/>
    <property type="molecule type" value="Genomic_DNA"/>
</dbReference>
<dbReference type="AlphaFoldDB" id="A0A642C5K2"/>
<protein>
    <submittedName>
        <fullName evidence="1">Sialate O-acetylesterase</fullName>
    </submittedName>
</protein>
<dbReference type="Proteomes" id="UP000435985">
    <property type="component" value="Unassembled WGS sequence"/>
</dbReference>
<reference evidence="1 2" key="1">
    <citation type="journal article" date="2019" name="Nat. Med.">
        <title>A library of human gut bacterial isolates paired with longitudinal multiomics data enables mechanistic microbiome research.</title>
        <authorList>
            <person name="Poyet M."/>
            <person name="Groussin M."/>
            <person name="Gibbons S.M."/>
            <person name="Avila-Pacheco J."/>
            <person name="Jiang X."/>
            <person name="Kearney S.M."/>
            <person name="Perrotta A.R."/>
            <person name="Berdy B."/>
            <person name="Zhao S."/>
            <person name="Lieberman T.D."/>
            <person name="Swanson P.K."/>
            <person name="Smith M."/>
            <person name="Roesemann S."/>
            <person name="Alexander J.E."/>
            <person name="Rich S.A."/>
            <person name="Livny J."/>
            <person name="Vlamakis H."/>
            <person name="Clish C."/>
            <person name="Bullock K."/>
            <person name="Deik A."/>
            <person name="Scott J."/>
            <person name="Pierce K.A."/>
            <person name="Xavier R.J."/>
            <person name="Alm E.J."/>
        </authorList>
    </citation>
    <scope>NUCLEOTIDE SEQUENCE [LARGE SCALE GENOMIC DNA]</scope>
    <source>
        <strain evidence="1 2">BIOML-A14</strain>
    </source>
</reference>
<accession>A0A642C5K2</accession>
<dbReference type="InterPro" id="IPR039329">
    <property type="entry name" value="SIAE"/>
</dbReference>
<evidence type="ECO:0000313" key="1">
    <source>
        <dbReference type="EMBL" id="KAA4659705.1"/>
    </source>
</evidence>
<dbReference type="GO" id="GO:0001681">
    <property type="term" value="F:sialate O-acetylesterase activity"/>
    <property type="evidence" value="ECO:0007669"/>
    <property type="project" value="InterPro"/>
</dbReference>
<dbReference type="SUPFAM" id="SSF52266">
    <property type="entry name" value="SGNH hydrolase"/>
    <property type="match status" value="1"/>
</dbReference>